<reference evidence="3" key="4">
    <citation type="submission" date="2019-03" db="UniProtKB">
        <authorList>
            <consortium name="EnsemblPlants"/>
        </authorList>
    </citation>
    <scope>IDENTIFICATION</scope>
</reference>
<dbReference type="InterPro" id="IPR003137">
    <property type="entry name" value="PA_domain"/>
</dbReference>
<reference evidence="4" key="2">
    <citation type="journal article" date="2017" name="Nat. Plants">
        <title>The Aegilops tauschii genome reveals multiple impacts of transposons.</title>
        <authorList>
            <person name="Zhao G."/>
            <person name="Zou C."/>
            <person name="Li K."/>
            <person name="Wang K."/>
            <person name="Li T."/>
            <person name="Gao L."/>
            <person name="Zhang X."/>
            <person name="Wang H."/>
            <person name="Yang Z."/>
            <person name="Liu X."/>
            <person name="Jiang W."/>
            <person name="Mao L."/>
            <person name="Kong X."/>
            <person name="Jiao Y."/>
            <person name="Jia J."/>
        </authorList>
    </citation>
    <scope>NUCLEOTIDE SEQUENCE [LARGE SCALE GENOMIC DNA]</scope>
    <source>
        <strain evidence="4">cv. AL8/78</strain>
    </source>
</reference>
<dbReference type="Pfam" id="PF02225">
    <property type="entry name" value="PA"/>
    <property type="match status" value="1"/>
</dbReference>
<reference evidence="3" key="5">
    <citation type="journal article" date="2021" name="G3 (Bethesda)">
        <title>Aegilops tauschii genome assembly Aet v5.0 features greater sequence contiguity and improved annotation.</title>
        <authorList>
            <person name="Wang L."/>
            <person name="Zhu T."/>
            <person name="Rodriguez J.C."/>
            <person name="Deal K.R."/>
            <person name="Dubcovsky J."/>
            <person name="McGuire P.E."/>
            <person name="Lux T."/>
            <person name="Spannagl M."/>
            <person name="Mayer K.F.X."/>
            <person name="Baldrich P."/>
            <person name="Meyers B.C."/>
            <person name="Huo N."/>
            <person name="Gu Y.Q."/>
            <person name="Zhou H."/>
            <person name="Devos K.M."/>
            <person name="Bennetzen J.L."/>
            <person name="Unver T."/>
            <person name="Budak H."/>
            <person name="Gulick P.J."/>
            <person name="Galiba G."/>
            <person name="Kalapos B."/>
            <person name="Nelson D.R."/>
            <person name="Li P."/>
            <person name="You F.M."/>
            <person name="Luo M.C."/>
            <person name="Dvorak J."/>
        </authorList>
    </citation>
    <scope>NUCLEOTIDE SEQUENCE [LARGE SCALE GENOMIC DNA]</scope>
    <source>
        <strain evidence="3">cv. AL8/78</strain>
    </source>
</reference>
<feature type="domain" description="PA" evidence="2">
    <location>
        <begin position="75"/>
        <end position="158"/>
    </location>
</feature>
<dbReference type="InterPro" id="IPR039373">
    <property type="entry name" value="Peptidase_M28B"/>
</dbReference>
<dbReference type="Gene3D" id="3.50.30.30">
    <property type="match status" value="1"/>
</dbReference>
<dbReference type="SUPFAM" id="SSF52025">
    <property type="entry name" value="PA domain"/>
    <property type="match status" value="1"/>
</dbReference>
<keyword evidence="1" id="KW-0325">Glycoprotein</keyword>
<reference evidence="4" key="1">
    <citation type="journal article" date="2014" name="Science">
        <title>Ancient hybridizations among the ancestral genomes of bread wheat.</title>
        <authorList>
            <consortium name="International Wheat Genome Sequencing Consortium,"/>
            <person name="Marcussen T."/>
            <person name="Sandve S.R."/>
            <person name="Heier L."/>
            <person name="Spannagl M."/>
            <person name="Pfeifer M."/>
            <person name="Jakobsen K.S."/>
            <person name="Wulff B.B."/>
            <person name="Steuernagel B."/>
            <person name="Mayer K.F."/>
            <person name="Olsen O.A."/>
        </authorList>
    </citation>
    <scope>NUCLEOTIDE SEQUENCE [LARGE SCALE GENOMIC DNA]</scope>
    <source>
        <strain evidence="4">cv. AL8/78</strain>
    </source>
</reference>
<sequence length="272" mass="29408">VLHAFSSLSIPSHITPYSVLLSYPVHRSLSLSAGPGRAAKSFSLTQDTYPSDPYARAAAEVTPTFFAYSASGSVSAEAVYANYGREEDFAYLSSRGVDVAGRVALARYGRIHCEDIVHNARAAGAAAALVYPDPLEYGGSAGEGSFPDSRWLPPSGVQVGSLFRGVGDPTTPMWASSEGCERGNDTMATIENVFAVIEGAEEPDSTSRYLKVLRPHPLYISKTICHPGKPSRCLDIRSRRPQQRNSSYDRVSAKVFDAAKARMETSENHHFL</sequence>
<protein>
    <recommendedName>
        <fullName evidence="2">PA domain-containing protein</fullName>
    </recommendedName>
</protein>
<evidence type="ECO:0000313" key="4">
    <source>
        <dbReference type="Proteomes" id="UP000015105"/>
    </source>
</evidence>
<dbReference type="GO" id="GO:0004180">
    <property type="term" value="F:carboxypeptidase activity"/>
    <property type="evidence" value="ECO:0007669"/>
    <property type="project" value="TreeGrafter"/>
</dbReference>
<organism evidence="3 4">
    <name type="scientific">Aegilops tauschii subsp. strangulata</name>
    <name type="common">Goatgrass</name>
    <dbReference type="NCBI Taxonomy" id="200361"/>
    <lineage>
        <taxon>Eukaryota</taxon>
        <taxon>Viridiplantae</taxon>
        <taxon>Streptophyta</taxon>
        <taxon>Embryophyta</taxon>
        <taxon>Tracheophyta</taxon>
        <taxon>Spermatophyta</taxon>
        <taxon>Magnoliopsida</taxon>
        <taxon>Liliopsida</taxon>
        <taxon>Poales</taxon>
        <taxon>Poaceae</taxon>
        <taxon>BOP clade</taxon>
        <taxon>Pooideae</taxon>
        <taxon>Triticodae</taxon>
        <taxon>Triticeae</taxon>
        <taxon>Triticinae</taxon>
        <taxon>Aegilops</taxon>
    </lineage>
</organism>
<dbReference type="PANTHER" id="PTHR10404:SF45">
    <property type="entry name" value="OS01G0740500 PROTEIN"/>
    <property type="match status" value="1"/>
</dbReference>
<dbReference type="Gramene" id="AET3Gv20664100.6">
    <property type="protein sequence ID" value="AET3Gv20664100.6"/>
    <property type="gene ID" value="AET3Gv20664100"/>
</dbReference>
<evidence type="ECO:0000313" key="3">
    <source>
        <dbReference type="EnsemblPlants" id="AET3Gv20664100.6"/>
    </source>
</evidence>
<evidence type="ECO:0000256" key="1">
    <source>
        <dbReference type="ARBA" id="ARBA00023180"/>
    </source>
</evidence>
<name>A0A453FG04_AEGTS</name>
<dbReference type="EnsemblPlants" id="AET3Gv20664100.6">
    <property type="protein sequence ID" value="AET3Gv20664100.6"/>
    <property type="gene ID" value="AET3Gv20664100"/>
</dbReference>
<keyword evidence="4" id="KW-1185">Reference proteome</keyword>
<dbReference type="PANTHER" id="PTHR10404">
    <property type="entry name" value="N-ACETYLATED-ALPHA-LINKED ACIDIC DIPEPTIDASE"/>
    <property type="match status" value="1"/>
</dbReference>
<dbReference type="Proteomes" id="UP000015105">
    <property type="component" value="Chromosome 3D"/>
</dbReference>
<dbReference type="InterPro" id="IPR046450">
    <property type="entry name" value="PA_dom_sf"/>
</dbReference>
<accession>A0A453FG04</accession>
<reference evidence="3" key="3">
    <citation type="journal article" date="2017" name="Nature">
        <title>Genome sequence of the progenitor of the wheat D genome Aegilops tauschii.</title>
        <authorList>
            <person name="Luo M.C."/>
            <person name="Gu Y.Q."/>
            <person name="Puiu D."/>
            <person name="Wang H."/>
            <person name="Twardziok S.O."/>
            <person name="Deal K.R."/>
            <person name="Huo N."/>
            <person name="Zhu T."/>
            <person name="Wang L."/>
            <person name="Wang Y."/>
            <person name="McGuire P.E."/>
            <person name="Liu S."/>
            <person name="Long H."/>
            <person name="Ramasamy R.K."/>
            <person name="Rodriguez J.C."/>
            <person name="Van S.L."/>
            <person name="Yuan L."/>
            <person name="Wang Z."/>
            <person name="Xia Z."/>
            <person name="Xiao L."/>
            <person name="Anderson O.D."/>
            <person name="Ouyang S."/>
            <person name="Liang Y."/>
            <person name="Zimin A.V."/>
            <person name="Pertea G."/>
            <person name="Qi P."/>
            <person name="Bennetzen J.L."/>
            <person name="Dai X."/>
            <person name="Dawson M.W."/>
            <person name="Muller H.G."/>
            <person name="Kugler K."/>
            <person name="Rivarola-Duarte L."/>
            <person name="Spannagl M."/>
            <person name="Mayer K.F.X."/>
            <person name="Lu F.H."/>
            <person name="Bevan M.W."/>
            <person name="Leroy P."/>
            <person name="Li P."/>
            <person name="You F.M."/>
            <person name="Sun Q."/>
            <person name="Liu Z."/>
            <person name="Lyons E."/>
            <person name="Wicker T."/>
            <person name="Salzberg S.L."/>
            <person name="Devos K.M."/>
            <person name="Dvorak J."/>
        </authorList>
    </citation>
    <scope>NUCLEOTIDE SEQUENCE [LARGE SCALE GENOMIC DNA]</scope>
    <source>
        <strain evidence="3">cv. AL8/78</strain>
    </source>
</reference>
<proteinExistence type="predicted"/>
<evidence type="ECO:0000259" key="2">
    <source>
        <dbReference type="Pfam" id="PF02225"/>
    </source>
</evidence>
<dbReference type="AlphaFoldDB" id="A0A453FG04"/>